<dbReference type="EMBL" id="CAIX01000202">
    <property type="protein sequence ID" value="CCI48054.1"/>
    <property type="molecule type" value="Genomic_DNA"/>
</dbReference>
<proteinExistence type="predicted"/>
<protein>
    <submittedName>
        <fullName evidence="1">Uncharacterized protein</fullName>
    </submittedName>
</protein>
<sequence>MTKESRATFCSTLRTRTLTDGINTTQNVITHNLPHFIQFQSISTISSCSKDLKQLSQYPSTAVCFPCEPESSPFPTAKSSQFLRFPSANVSLWQSARQHFYMYSLTQTQFVRFHPFLLAHHNNQIALTPLTTRYRGDTTDDFAFNSSTFRSLCSS</sequence>
<dbReference type="Proteomes" id="UP000053237">
    <property type="component" value="Unassembled WGS sequence"/>
</dbReference>
<name>A0A024GMW4_9STRA</name>
<evidence type="ECO:0000313" key="1">
    <source>
        <dbReference type="EMBL" id="CCI48054.1"/>
    </source>
</evidence>
<dbReference type="AlphaFoldDB" id="A0A024GMW4"/>
<dbReference type="InParanoid" id="A0A024GMW4"/>
<evidence type="ECO:0000313" key="2">
    <source>
        <dbReference type="Proteomes" id="UP000053237"/>
    </source>
</evidence>
<gene>
    <name evidence="1" type="ORF">BN9_091030</name>
</gene>
<reference evidence="1 2" key="1">
    <citation type="submission" date="2012-05" db="EMBL/GenBank/DDBJ databases">
        <title>Recombination and specialization in a pathogen metapopulation.</title>
        <authorList>
            <person name="Gardiner A."/>
            <person name="Kemen E."/>
            <person name="Schultz-Larsen T."/>
            <person name="MacLean D."/>
            <person name="Van Oosterhout C."/>
            <person name="Jones J.D.G."/>
        </authorList>
    </citation>
    <scope>NUCLEOTIDE SEQUENCE [LARGE SCALE GENOMIC DNA]</scope>
    <source>
        <strain evidence="1 2">Ac Nc2</strain>
    </source>
</reference>
<accession>A0A024GMW4</accession>
<comment type="caution">
    <text evidence="1">The sequence shown here is derived from an EMBL/GenBank/DDBJ whole genome shotgun (WGS) entry which is preliminary data.</text>
</comment>
<keyword evidence="2" id="KW-1185">Reference proteome</keyword>
<organism evidence="1 2">
    <name type="scientific">Albugo candida</name>
    <dbReference type="NCBI Taxonomy" id="65357"/>
    <lineage>
        <taxon>Eukaryota</taxon>
        <taxon>Sar</taxon>
        <taxon>Stramenopiles</taxon>
        <taxon>Oomycota</taxon>
        <taxon>Peronosporomycetes</taxon>
        <taxon>Albuginales</taxon>
        <taxon>Albuginaceae</taxon>
        <taxon>Albugo</taxon>
    </lineage>
</organism>